<evidence type="ECO:0000313" key="6">
    <source>
        <dbReference type="EMBL" id="SEO68189.1"/>
    </source>
</evidence>
<dbReference type="Gene3D" id="3.40.630.30">
    <property type="match status" value="1"/>
</dbReference>
<keyword evidence="1 5" id="KW-0673">Quorum sensing</keyword>
<sequence length="205" mass="23548">MIRVISHENSERFALTLDQMFRLRHELFVKERGWKDFDKDGLYEQDRYDNEHAVYLTCLDDAEAVVGCMRLYPTTLPHMLSEHFRDFVDGEIPSSDTTIEMTRLGIRPSRRGGRTYHELLLGVLEYCLENRIQEATGLVRHARIPIAQAIGFYPEIIGPVRLVDDDPVVAVRFDMTTEALARVRRHSGIAGSVLEPESMSTRKIA</sequence>
<dbReference type="PANTHER" id="PTHR39322">
    <property type="entry name" value="ACYL-HOMOSERINE-LACTONE SYNTHASE"/>
    <property type="match status" value="1"/>
</dbReference>
<gene>
    <name evidence="6" type="ORF">SAMN05444123_10442</name>
</gene>
<evidence type="ECO:0000256" key="1">
    <source>
        <dbReference type="ARBA" id="ARBA00022654"/>
    </source>
</evidence>
<dbReference type="PRINTS" id="PR01549">
    <property type="entry name" value="AUTOINDCRSYN"/>
</dbReference>
<dbReference type="OrthoDB" id="6169313at2"/>
<keyword evidence="3" id="KW-0949">S-adenosyl-L-methionine</keyword>
<dbReference type="RefSeq" id="WP_092683231.1">
    <property type="nucleotide sequence ID" value="NZ_FODT01000004.1"/>
</dbReference>
<dbReference type="GO" id="GO:0007165">
    <property type="term" value="P:signal transduction"/>
    <property type="evidence" value="ECO:0007669"/>
    <property type="project" value="TreeGrafter"/>
</dbReference>
<protein>
    <submittedName>
        <fullName evidence="6">Acyl-homoserine lactone synthase</fullName>
    </submittedName>
</protein>
<dbReference type="InterPro" id="IPR016181">
    <property type="entry name" value="Acyl_CoA_acyltransferase"/>
</dbReference>
<dbReference type="Pfam" id="PF00765">
    <property type="entry name" value="Autoind_synth"/>
    <property type="match status" value="1"/>
</dbReference>
<dbReference type="PROSITE" id="PS51187">
    <property type="entry name" value="AUTOINDUCER_SYNTH_2"/>
    <property type="match status" value="1"/>
</dbReference>
<dbReference type="EMBL" id="FODT01000004">
    <property type="protein sequence ID" value="SEO68189.1"/>
    <property type="molecule type" value="Genomic_DNA"/>
</dbReference>
<evidence type="ECO:0000313" key="7">
    <source>
        <dbReference type="Proteomes" id="UP000199615"/>
    </source>
</evidence>
<evidence type="ECO:0000256" key="5">
    <source>
        <dbReference type="PROSITE-ProRule" id="PRU00533"/>
    </source>
</evidence>
<evidence type="ECO:0000256" key="3">
    <source>
        <dbReference type="ARBA" id="ARBA00022691"/>
    </source>
</evidence>
<dbReference type="AlphaFoldDB" id="A0A1H8RNQ1"/>
<keyword evidence="2" id="KW-0808">Transferase</keyword>
<dbReference type="InterPro" id="IPR001690">
    <property type="entry name" value="Autoind_synthase"/>
</dbReference>
<keyword evidence="7" id="KW-1185">Reference proteome</keyword>
<dbReference type="SUPFAM" id="SSF55729">
    <property type="entry name" value="Acyl-CoA N-acyltransferases (Nat)"/>
    <property type="match status" value="1"/>
</dbReference>
<name>A0A1H8RNQ1_9BRAD</name>
<comment type="similarity">
    <text evidence="5">Belongs to the autoinducer synthase family.</text>
</comment>
<evidence type="ECO:0000256" key="2">
    <source>
        <dbReference type="ARBA" id="ARBA00022679"/>
    </source>
</evidence>
<organism evidence="6 7">
    <name type="scientific">Rhodopseudomonas pseudopalustris</name>
    <dbReference type="NCBI Taxonomy" id="1513892"/>
    <lineage>
        <taxon>Bacteria</taxon>
        <taxon>Pseudomonadati</taxon>
        <taxon>Pseudomonadota</taxon>
        <taxon>Alphaproteobacteria</taxon>
        <taxon>Hyphomicrobiales</taxon>
        <taxon>Nitrobacteraceae</taxon>
        <taxon>Rhodopseudomonas</taxon>
    </lineage>
</organism>
<dbReference type="GO" id="GO:0016740">
    <property type="term" value="F:transferase activity"/>
    <property type="evidence" value="ECO:0007669"/>
    <property type="project" value="UniProtKB-KW"/>
</dbReference>
<dbReference type="PANTHER" id="PTHR39322:SF1">
    <property type="entry name" value="ISOVALERYL-HOMOSERINE LACTONE SYNTHASE"/>
    <property type="match status" value="1"/>
</dbReference>
<reference evidence="7" key="1">
    <citation type="submission" date="2016-10" db="EMBL/GenBank/DDBJ databases">
        <authorList>
            <person name="Varghese N."/>
            <person name="Submissions S."/>
        </authorList>
    </citation>
    <scope>NUCLEOTIDE SEQUENCE [LARGE SCALE GENOMIC DNA]</scope>
    <source>
        <strain evidence="7">DSM 123</strain>
    </source>
</reference>
<dbReference type="Proteomes" id="UP000199615">
    <property type="component" value="Unassembled WGS sequence"/>
</dbReference>
<dbReference type="GO" id="GO:0009372">
    <property type="term" value="P:quorum sensing"/>
    <property type="evidence" value="ECO:0007669"/>
    <property type="project" value="UniProtKB-UniRule"/>
</dbReference>
<evidence type="ECO:0000256" key="4">
    <source>
        <dbReference type="ARBA" id="ARBA00022929"/>
    </source>
</evidence>
<accession>A0A1H8RNQ1</accession>
<keyword evidence="4 5" id="KW-0071">Autoinducer synthesis</keyword>
<proteinExistence type="inferred from homology"/>